<reference evidence="2 3" key="1">
    <citation type="submission" date="2016-03" db="EMBL/GenBank/DDBJ databases">
        <title>Trachymyrmex septentrionalis WGS genome.</title>
        <authorList>
            <person name="Nygaard S."/>
            <person name="Hu H."/>
            <person name="Boomsma J."/>
            <person name="Zhang G."/>
        </authorList>
    </citation>
    <scope>NUCLEOTIDE SEQUENCE [LARGE SCALE GENOMIC DNA]</scope>
    <source>
        <strain evidence="2">Tsep2-gDNA-1</strain>
        <tissue evidence="2">Whole body</tissue>
    </source>
</reference>
<gene>
    <name evidence="2" type="ORF">ALC56_09906</name>
</gene>
<proteinExistence type="predicted"/>
<dbReference type="Proteomes" id="UP000078541">
    <property type="component" value="Unassembled WGS sequence"/>
</dbReference>
<sequence>MIILNDYYRSLHESYGDEAIGYVCLKRNELTKTCILKCKVCPEHRIYNKGYSITLIINEENEKVLDVECHVRSEHPSITEVECYWHRSTLASICTSKRYLELNELRRTNMAGPSLPDNSSFRQNLLKIAEQMHLHNQLSRHNFILKNHKLMYLITASRIHEAVYCKTLDGSFVQQIINFAGHHEELISVQAQGMARETNGEPKSILDTRSSAAEDWPSESTETSQDRTTTFERATEGGPKEIRKIRGAARLPTGLRRIRVCAKRAVNPLIDRDNT</sequence>
<evidence type="ECO:0000313" key="3">
    <source>
        <dbReference type="Proteomes" id="UP000078541"/>
    </source>
</evidence>
<organism evidence="2 3">
    <name type="scientific">Trachymyrmex septentrionalis</name>
    <dbReference type="NCBI Taxonomy" id="34720"/>
    <lineage>
        <taxon>Eukaryota</taxon>
        <taxon>Metazoa</taxon>
        <taxon>Ecdysozoa</taxon>
        <taxon>Arthropoda</taxon>
        <taxon>Hexapoda</taxon>
        <taxon>Insecta</taxon>
        <taxon>Pterygota</taxon>
        <taxon>Neoptera</taxon>
        <taxon>Endopterygota</taxon>
        <taxon>Hymenoptera</taxon>
        <taxon>Apocrita</taxon>
        <taxon>Aculeata</taxon>
        <taxon>Formicoidea</taxon>
        <taxon>Formicidae</taxon>
        <taxon>Myrmicinae</taxon>
        <taxon>Trachymyrmex</taxon>
    </lineage>
</organism>
<evidence type="ECO:0000313" key="2">
    <source>
        <dbReference type="EMBL" id="KYN35755.1"/>
    </source>
</evidence>
<evidence type="ECO:0000256" key="1">
    <source>
        <dbReference type="SAM" id="MobiDB-lite"/>
    </source>
</evidence>
<feature type="region of interest" description="Disordered" evidence="1">
    <location>
        <begin position="194"/>
        <end position="242"/>
    </location>
</feature>
<dbReference type="EMBL" id="KQ981795">
    <property type="protein sequence ID" value="KYN35755.1"/>
    <property type="molecule type" value="Genomic_DNA"/>
</dbReference>
<name>A0A151JUF1_9HYME</name>
<feature type="compositionally biased region" description="Basic and acidic residues" evidence="1">
    <location>
        <begin position="229"/>
        <end position="242"/>
    </location>
</feature>
<keyword evidence="3" id="KW-1185">Reference proteome</keyword>
<protein>
    <submittedName>
        <fullName evidence="2">Uncharacterized protein</fullName>
    </submittedName>
</protein>
<accession>A0A151JUF1</accession>
<feature type="compositionally biased region" description="Polar residues" evidence="1">
    <location>
        <begin position="218"/>
        <end position="228"/>
    </location>
</feature>
<dbReference type="AlphaFoldDB" id="A0A151JUF1"/>